<evidence type="ECO:0000256" key="1">
    <source>
        <dbReference type="SAM" id="Phobius"/>
    </source>
</evidence>
<organism evidence="3">
    <name type="scientific">marine sediment metagenome</name>
    <dbReference type="NCBI Taxonomy" id="412755"/>
    <lineage>
        <taxon>unclassified sequences</taxon>
        <taxon>metagenomes</taxon>
        <taxon>ecological metagenomes</taxon>
    </lineage>
</organism>
<dbReference type="InterPro" id="IPR036259">
    <property type="entry name" value="MFS_trans_sf"/>
</dbReference>
<feature type="domain" description="Major facilitator superfamily (MFS) profile" evidence="2">
    <location>
        <begin position="17"/>
        <end position="83"/>
    </location>
</feature>
<dbReference type="EMBL" id="BARW01023625">
    <property type="protein sequence ID" value="GAI97831.1"/>
    <property type="molecule type" value="Genomic_DNA"/>
</dbReference>
<keyword evidence="1" id="KW-1133">Transmembrane helix</keyword>
<reference evidence="3" key="1">
    <citation type="journal article" date="2014" name="Front. Microbiol.">
        <title>High frequency of phylogenetically diverse reductive dehalogenase-homologous genes in deep subseafloor sedimentary metagenomes.</title>
        <authorList>
            <person name="Kawai M."/>
            <person name="Futagami T."/>
            <person name="Toyoda A."/>
            <person name="Takaki Y."/>
            <person name="Nishi S."/>
            <person name="Hori S."/>
            <person name="Arai W."/>
            <person name="Tsubouchi T."/>
            <person name="Morono Y."/>
            <person name="Uchiyama I."/>
            <person name="Ito T."/>
            <person name="Fujiyama A."/>
            <person name="Inagaki F."/>
            <person name="Takami H."/>
        </authorList>
    </citation>
    <scope>NUCLEOTIDE SEQUENCE</scope>
    <source>
        <strain evidence="3">Expedition CK06-06</strain>
    </source>
</reference>
<evidence type="ECO:0000313" key="3">
    <source>
        <dbReference type="EMBL" id="GAI97831.1"/>
    </source>
</evidence>
<feature type="transmembrane region" description="Helical" evidence="1">
    <location>
        <begin position="14"/>
        <end position="34"/>
    </location>
</feature>
<sequence length="83" mass="9072">MKSDGVDQAKTQRLFYGWVVVAAAFFVALVSYGVQYSFGIFIDPLTEDFGWSVALVSGAASLFMFSRGALAIFTGWVTDRYGP</sequence>
<dbReference type="AlphaFoldDB" id="X1U2H3"/>
<dbReference type="InterPro" id="IPR020846">
    <property type="entry name" value="MFS_dom"/>
</dbReference>
<feature type="non-terminal residue" evidence="3">
    <location>
        <position position="83"/>
    </location>
</feature>
<keyword evidence="1" id="KW-0812">Transmembrane</keyword>
<evidence type="ECO:0000259" key="2">
    <source>
        <dbReference type="PROSITE" id="PS50850"/>
    </source>
</evidence>
<protein>
    <recommendedName>
        <fullName evidence="2">Major facilitator superfamily (MFS) profile domain-containing protein</fullName>
    </recommendedName>
</protein>
<dbReference type="PROSITE" id="PS50850">
    <property type="entry name" value="MFS"/>
    <property type="match status" value="1"/>
</dbReference>
<dbReference type="GO" id="GO:0022857">
    <property type="term" value="F:transmembrane transporter activity"/>
    <property type="evidence" value="ECO:0007669"/>
    <property type="project" value="InterPro"/>
</dbReference>
<proteinExistence type="predicted"/>
<feature type="transmembrane region" description="Helical" evidence="1">
    <location>
        <begin position="54"/>
        <end position="77"/>
    </location>
</feature>
<keyword evidence="1" id="KW-0472">Membrane</keyword>
<name>X1U2H3_9ZZZZ</name>
<dbReference type="Gene3D" id="1.20.1250.20">
    <property type="entry name" value="MFS general substrate transporter like domains"/>
    <property type="match status" value="1"/>
</dbReference>
<accession>X1U2H3</accession>
<gene>
    <name evidence="3" type="ORF">S12H4_39133</name>
</gene>
<dbReference type="SUPFAM" id="SSF103473">
    <property type="entry name" value="MFS general substrate transporter"/>
    <property type="match status" value="1"/>
</dbReference>
<comment type="caution">
    <text evidence="3">The sequence shown here is derived from an EMBL/GenBank/DDBJ whole genome shotgun (WGS) entry which is preliminary data.</text>
</comment>